<proteinExistence type="predicted"/>
<dbReference type="Proteomes" id="UP000196027">
    <property type="component" value="Chromosome"/>
</dbReference>
<dbReference type="PANTHER" id="PTHR46091:SF3">
    <property type="entry name" value="AMINE OXIDASE DOMAIN-CONTAINING PROTEIN"/>
    <property type="match status" value="1"/>
</dbReference>
<keyword evidence="4" id="KW-0521">NADP</keyword>
<dbReference type="InterPro" id="IPR052206">
    <property type="entry name" value="Retinol_saturase"/>
</dbReference>
<keyword evidence="2" id="KW-0732">Signal</keyword>
<dbReference type="Gene3D" id="3.50.50.60">
    <property type="entry name" value="FAD/NAD(P)-binding domain"/>
    <property type="match status" value="2"/>
</dbReference>
<dbReference type="Pfam" id="PF13450">
    <property type="entry name" value="NAD_binding_8"/>
    <property type="match status" value="1"/>
</dbReference>
<keyword evidence="3" id="KW-0274">FAD</keyword>
<dbReference type="EMBL" id="CP021425">
    <property type="protein sequence ID" value="ARU55129.1"/>
    <property type="molecule type" value="Genomic_DNA"/>
</dbReference>
<evidence type="ECO:0000256" key="3">
    <source>
        <dbReference type="ARBA" id="ARBA00022827"/>
    </source>
</evidence>
<keyword evidence="5" id="KW-0520">NAD</keyword>
<evidence type="ECO:0000313" key="7">
    <source>
        <dbReference type="Proteomes" id="UP000196027"/>
    </source>
</evidence>
<sequence>MTTIKTTTTKATKNKMTPSTLRIGTRYRAGRLNGPYDAIIIGSGMGGLTTAACLSKAGKKVLVLEQHYTAGGFTHSYARNGYEWDVGVHYIGDMGYPTIARKLFDYVTNSQLQWAPMDSIYDRFYFGSEHYDLKAGKENFVECLAEHFPEERSALEKYVAMLDKINSLVPVFSADKLMPEVLAKAYNLAKWKLLPAYFDQTTYEALSTITRNEKLIQVLCGQWGDCGVPPRKSSFLIHALIAKHYIHGGYYPVGGASRIAETMIPVIQEGGGDVLTYADVKKICAHNGKVSGVVMADGHIIPCDTIISNAGVFNTFDRLLPQNLVQKYGYDHKLKTVQPSMSHLGMYIGLKETAQELNLPKTNFWIYPDYSPEQNIETFLNDKESEFPVVYVSFPSAKDPSWQKRYPGTATIEIVAPTHYDWFAPWKDKVWGKRGKDYDQLKTGFEQRLLEILYQKLPQLRGKIDYYETSTPLSTDYFCAYRKGEIYGLEHDPDRFKQTWLRPKTRIPGLYLTGQDILTCGIVGALMAGVGTAQSILGLKGLKLINDLRTNHANYSEGAFVVSSTS</sequence>
<reference evidence="6 7" key="1">
    <citation type="submission" date="2017-05" db="EMBL/GenBank/DDBJ databases">
        <title>Genomic insights into alkan degradation activity of Oleiphilus messinensis.</title>
        <authorList>
            <person name="Kozyavkin S.A."/>
            <person name="Slesarev A.I."/>
            <person name="Golyshin P.N."/>
            <person name="Korzhenkov A."/>
            <person name="Golyshina O.N."/>
            <person name="Toshchakov S.V."/>
        </authorList>
    </citation>
    <scope>NUCLEOTIDE SEQUENCE [LARGE SCALE GENOMIC DNA]</scope>
    <source>
        <strain evidence="6 7">ME102</strain>
    </source>
</reference>
<evidence type="ECO:0000256" key="2">
    <source>
        <dbReference type="ARBA" id="ARBA00022729"/>
    </source>
</evidence>
<dbReference type="PANTHER" id="PTHR46091">
    <property type="entry name" value="BLR7054 PROTEIN"/>
    <property type="match status" value="1"/>
</dbReference>
<gene>
    <name evidence="6" type="ORF">OLMES_1043</name>
</gene>
<organism evidence="6 7">
    <name type="scientific">Oleiphilus messinensis</name>
    <dbReference type="NCBI Taxonomy" id="141451"/>
    <lineage>
        <taxon>Bacteria</taxon>
        <taxon>Pseudomonadati</taxon>
        <taxon>Pseudomonadota</taxon>
        <taxon>Gammaproteobacteria</taxon>
        <taxon>Oceanospirillales</taxon>
        <taxon>Oleiphilaceae</taxon>
        <taxon>Oleiphilus</taxon>
    </lineage>
</organism>
<keyword evidence="7" id="KW-1185">Reference proteome</keyword>
<evidence type="ECO:0000313" key="6">
    <source>
        <dbReference type="EMBL" id="ARU55129.1"/>
    </source>
</evidence>
<name>A0A1Y0I4J2_9GAMM</name>
<evidence type="ECO:0000256" key="5">
    <source>
        <dbReference type="ARBA" id="ARBA00023027"/>
    </source>
</evidence>
<dbReference type="AlphaFoldDB" id="A0A1Y0I4J2"/>
<keyword evidence="1" id="KW-0285">Flavoprotein</keyword>
<protein>
    <submittedName>
        <fullName evidence="6">FAD/NAD(P) dependent oxidoreductase</fullName>
    </submittedName>
</protein>
<dbReference type="KEGG" id="ome:OLMES_1043"/>
<dbReference type="InterPro" id="IPR036188">
    <property type="entry name" value="FAD/NAD-bd_sf"/>
</dbReference>
<evidence type="ECO:0000256" key="1">
    <source>
        <dbReference type="ARBA" id="ARBA00022630"/>
    </source>
</evidence>
<dbReference type="SUPFAM" id="SSF51905">
    <property type="entry name" value="FAD/NAD(P)-binding domain"/>
    <property type="match status" value="1"/>
</dbReference>
<evidence type="ECO:0000256" key="4">
    <source>
        <dbReference type="ARBA" id="ARBA00022857"/>
    </source>
</evidence>
<accession>A0A1Y0I4J2</accession>